<feature type="domain" description="Disease resistance protein At4g27190-like leucine-rich repeats" evidence="2">
    <location>
        <begin position="121"/>
        <end position="200"/>
    </location>
</feature>
<dbReference type="Proteomes" id="UP000507245">
    <property type="component" value="Unassembled WGS sequence"/>
</dbReference>
<keyword evidence="1" id="KW-0611">Plant defense</keyword>
<dbReference type="PANTHER" id="PTHR33463:SF204">
    <property type="entry name" value="NB-ARC DOMAIN-CONTAINING PROTEIN"/>
    <property type="match status" value="1"/>
</dbReference>
<evidence type="ECO:0000313" key="4">
    <source>
        <dbReference type="EMBL" id="CAB4301096.1"/>
    </source>
</evidence>
<accession>A0A6J5U514</accession>
<dbReference type="OrthoDB" id="1746449at2759"/>
<dbReference type="InterPro" id="IPR057135">
    <property type="entry name" value="At4g27190-like_LRR"/>
</dbReference>
<reference evidence="6" key="1">
    <citation type="journal article" date="2020" name="Genome Biol.">
        <title>Gamete binning: chromosome-level and haplotype-resolved genome assembly enabled by high-throughput single-cell sequencing of gamete genomes.</title>
        <authorList>
            <person name="Campoy J.A."/>
            <person name="Sun H."/>
            <person name="Goel M."/>
            <person name="Jiao W.-B."/>
            <person name="Folz-Donahue K."/>
            <person name="Wang N."/>
            <person name="Rubio M."/>
            <person name="Liu C."/>
            <person name="Kukat C."/>
            <person name="Ruiz D."/>
            <person name="Huettel B."/>
            <person name="Schneeberger K."/>
        </authorList>
    </citation>
    <scope>NUCLEOTIDE SEQUENCE [LARGE SCALE GENOMIC DNA]</scope>
    <source>
        <strain evidence="6">cv. Rojo Pasion</strain>
    </source>
</reference>
<reference evidence="3 5" key="2">
    <citation type="submission" date="2020-05" db="EMBL/GenBank/DDBJ databases">
        <authorList>
            <person name="Campoy J."/>
            <person name="Schneeberger K."/>
            <person name="Spophaly S."/>
        </authorList>
    </citation>
    <scope>NUCLEOTIDE SEQUENCE [LARGE SCALE GENOMIC DNA]</scope>
    <source>
        <strain evidence="3">PruArmRojPasFocal</strain>
    </source>
</reference>
<evidence type="ECO:0000256" key="1">
    <source>
        <dbReference type="ARBA" id="ARBA00022821"/>
    </source>
</evidence>
<evidence type="ECO:0000259" key="2">
    <source>
        <dbReference type="Pfam" id="PF23247"/>
    </source>
</evidence>
<dbReference type="PANTHER" id="PTHR33463">
    <property type="entry name" value="NB-ARC DOMAIN-CONTAINING PROTEIN-RELATED"/>
    <property type="match status" value="1"/>
</dbReference>
<dbReference type="InterPro" id="IPR032675">
    <property type="entry name" value="LRR_dom_sf"/>
</dbReference>
<proteinExistence type="predicted"/>
<dbReference type="InterPro" id="IPR050905">
    <property type="entry name" value="Plant_NBS-LRR"/>
</dbReference>
<dbReference type="AlphaFoldDB" id="A0A6J5U514"/>
<evidence type="ECO:0000313" key="3">
    <source>
        <dbReference type="EMBL" id="CAB4270717.1"/>
    </source>
</evidence>
<protein>
    <recommendedName>
        <fullName evidence="2">Disease resistance protein At4g27190-like leucine-rich repeats domain-containing protein</fullName>
    </recommendedName>
</protein>
<evidence type="ECO:0000313" key="5">
    <source>
        <dbReference type="Proteomes" id="UP000507222"/>
    </source>
</evidence>
<dbReference type="Pfam" id="PF23247">
    <property type="entry name" value="LRR_RPS2"/>
    <property type="match status" value="1"/>
</dbReference>
<sequence>MTKANARHVNGFNLENVIKPNGESVNASHLDKMKVTRNDQQHDQVAGSSSKSKVPQVGVSCNALFPSNCISWLPNLRELIVDSYTFTMESSGLEENSEPEELVVASLTSRQGSEENDEPVVSAVFDLEGHASAFSQLETLDVKCLYEVEYFWKNVQPGFQGFQNVRDLRIDNWDSLKYLCPYEIYKLLVNLQEVMTMNCKNIETIVLAAASTEDNIHEEGKETGDSGTMTLFPKLLNWFELIDMPNLERFCPDAYSFAWPSPTRTLWVVLCPKLKTLGFAPLSKKLPAAVAENLSDDRVRGSVTFWDRLRRSTILSALSPLLYPHSFVSGNS</sequence>
<organism evidence="3 5">
    <name type="scientific">Prunus armeniaca</name>
    <name type="common">Apricot</name>
    <name type="synonym">Armeniaca vulgaris</name>
    <dbReference type="NCBI Taxonomy" id="36596"/>
    <lineage>
        <taxon>Eukaryota</taxon>
        <taxon>Viridiplantae</taxon>
        <taxon>Streptophyta</taxon>
        <taxon>Embryophyta</taxon>
        <taxon>Tracheophyta</taxon>
        <taxon>Spermatophyta</taxon>
        <taxon>Magnoliopsida</taxon>
        <taxon>eudicotyledons</taxon>
        <taxon>Gunneridae</taxon>
        <taxon>Pentapetalae</taxon>
        <taxon>rosids</taxon>
        <taxon>fabids</taxon>
        <taxon>Rosales</taxon>
        <taxon>Rosaceae</taxon>
        <taxon>Amygdaloideae</taxon>
        <taxon>Amygdaleae</taxon>
        <taxon>Prunus</taxon>
    </lineage>
</organism>
<dbReference type="EMBL" id="CAEKKB010000002">
    <property type="protein sequence ID" value="CAB4301096.1"/>
    <property type="molecule type" value="Genomic_DNA"/>
</dbReference>
<dbReference type="SUPFAM" id="SSF52047">
    <property type="entry name" value="RNI-like"/>
    <property type="match status" value="1"/>
</dbReference>
<evidence type="ECO:0000313" key="6">
    <source>
        <dbReference type="Proteomes" id="UP000507245"/>
    </source>
</evidence>
<keyword evidence="6" id="KW-1185">Reference proteome</keyword>
<dbReference type="Proteomes" id="UP000507222">
    <property type="component" value="Unassembled WGS sequence"/>
</dbReference>
<dbReference type="Gene3D" id="3.80.10.10">
    <property type="entry name" value="Ribonuclease Inhibitor"/>
    <property type="match status" value="1"/>
</dbReference>
<gene>
    <name evidence="3" type="ORF">CURHAP_LOCUS16998</name>
    <name evidence="4" type="ORF">ORAREDHAP_LOCUS16496</name>
</gene>
<dbReference type="EMBL" id="CAEKDK010000002">
    <property type="protein sequence ID" value="CAB4270717.1"/>
    <property type="molecule type" value="Genomic_DNA"/>
</dbReference>
<name>A0A6J5U514_PRUAR</name>